<dbReference type="InterPro" id="IPR007410">
    <property type="entry name" value="LpqE-like"/>
</dbReference>
<feature type="signal peptide" evidence="1">
    <location>
        <begin position="1"/>
        <end position="19"/>
    </location>
</feature>
<dbReference type="Proteomes" id="UP000242861">
    <property type="component" value="Unassembled WGS sequence"/>
</dbReference>
<proteinExistence type="predicted"/>
<comment type="caution">
    <text evidence="2">The sequence shown here is derived from an EMBL/GenBank/DDBJ whole genome shotgun (WGS) entry which is preliminary data.</text>
</comment>
<sequence>MLKYALPLLSLLALPLAQAHDYQLADLHIDHPWSRAMPPNAPAGAAYFLVENRGNSADRLVAVSTPRAGKSELHNHVHENGLMKMVHVPAVDVAPGAQVEFSPGGYHVMLFQLNQPLRAGDRFPLTLQFEKAGSIEVEVQVQEGSSAAHH</sequence>
<dbReference type="PANTHER" id="PTHR36302:SF1">
    <property type="entry name" value="COPPER CHAPERONE PCU(A)C"/>
    <property type="match status" value="1"/>
</dbReference>
<evidence type="ECO:0008006" key="4">
    <source>
        <dbReference type="Google" id="ProtNLM"/>
    </source>
</evidence>
<dbReference type="RefSeq" id="WP_101192593.1">
    <property type="nucleotide sequence ID" value="NZ_PIYS01000003.1"/>
</dbReference>
<keyword evidence="1" id="KW-0732">Signal</keyword>
<evidence type="ECO:0000256" key="1">
    <source>
        <dbReference type="SAM" id="SignalP"/>
    </source>
</evidence>
<dbReference type="EMBL" id="PIYS01000003">
    <property type="protein sequence ID" value="PKF72559.1"/>
    <property type="molecule type" value="Genomic_DNA"/>
</dbReference>
<evidence type="ECO:0000313" key="2">
    <source>
        <dbReference type="EMBL" id="PKF72559.1"/>
    </source>
</evidence>
<feature type="chain" id="PRO_5014182109" description="Copper chaperone PCu(A)C" evidence="1">
    <location>
        <begin position="20"/>
        <end position="150"/>
    </location>
</feature>
<gene>
    <name evidence="2" type="ORF">CW360_02230</name>
</gene>
<accession>A0A2I0CT65</accession>
<protein>
    <recommendedName>
        <fullName evidence="4">Copper chaperone PCu(A)C</fullName>
    </recommendedName>
</protein>
<dbReference type="SUPFAM" id="SSF110087">
    <property type="entry name" value="DR1885-like metal-binding protein"/>
    <property type="match status" value="1"/>
</dbReference>
<name>A0A2I0CT65_9PSED</name>
<dbReference type="PANTHER" id="PTHR36302">
    <property type="entry name" value="BLR7088 PROTEIN"/>
    <property type="match status" value="1"/>
</dbReference>
<dbReference type="AlphaFoldDB" id="A0A2I0CT65"/>
<reference evidence="3" key="1">
    <citation type="submission" date="2017-12" db="EMBL/GenBank/DDBJ databases">
        <authorList>
            <person name="Yu X.-Y."/>
        </authorList>
    </citation>
    <scope>NUCLEOTIDE SEQUENCE [LARGE SCALE GENOMIC DNA]</scope>
    <source>
        <strain evidence="3">ZYSR67-Z</strain>
    </source>
</reference>
<dbReference type="InterPro" id="IPR036182">
    <property type="entry name" value="PCuAC_sf"/>
</dbReference>
<dbReference type="Gene3D" id="2.60.40.1890">
    <property type="entry name" value="PCu(A)C copper chaperone"/>
    <property type="match status" value="1"/>
</dbReference>
<dbReference type="Pfam" id="PF04314">
    <property type="entry name" value="PCuAC"/>
    <property type="match status" value="1"/>
</dbReference>
<dbReference type="InterPro" id="IPR058248">
    <property type="entry name" value="Lxx211020-like"/>
</dbReference>
<organism evidence="2 3">
    <name type="scientific">Pseudomonas fluvialis</name>
    <dbReference type="NCBI Taxonomy" id="1793966"/>
    <lineage>
        <taxon>Bacteria</taxon>
        <taxon>Pseudomonadati</taxon>
        <taxon>Pseudomonadota</taxon>
        <taxon>Gammaproteobacteria</taxon>
        <taxon>Pseudomonadales</taxon>
        <taxon>Pseudomonadaceae</taxon>
        <taxon>Pseudomonas</taxon>
    </lineage>
</organism>
<evidence type="ECO:0000313" key="3">
    <source>
        <dbReference type="Proteomes" id="UP000242861"/>
    </source>
</evidence>